<evidence type="ECO:0000313" key="1">
    <source>
        <dbReference type="EMBL" id="BDS09824.1"/>
    </source>
</evidence>
<accession>A0A915YB42</accession>
<reference evidence="1" key="1">
    <citation type="submission" date="2022-09" db="EMBL/GenBank/DDBJ databases">
        <title>Aureispira anguillicida sp. nov., isolated from Leptocephalus of Japanese eel Anguilla japonica.</title>
        <authorList>
            <person name="Yuasa K."/>
            <person name="Mekata T."/>
            <person name="Ikunari K."/>
        </authorList>
    </citation>
    <scope>NUCLEOTIDE SEQUENCE</scope>
    <source>
        <strain evidence="1">EL160426</strain>
    </source>
</reference>
<proteinExistence type="predicted"/>
<dbReference type="AlphaFoldDB" id="A0A915YB42"/>
<sequence length="54" mass="6205">MPEGYNSEGEVYEELFNESIETGNETGVQLYLDEETSNVNFHFPVYSSRVKDIP</sequence>
<name>A0A915YB42_9BACT</name>
<organism evidence="1 2">
    <name type="scientific">Aureispira anguillae</name>
    <dbReference type="NCBI Taxonomy" id="2864201"/>
    <lineage>
        <taxon>Bacteria</taxon>
        <taxon>Pseudomonadati</taxon>
        <taxon>Bacteroidota</taxon>
        <taxon>Saprospiria</taxon>
        <taxon>Saprospirales</taxon>
        <taxon>Saprospiraceae</taxon>
        <taxon>Aureispira</taxon>
    </lineage>
</organism>
<gene>
    <name evidence="1" type="ORF">AsAng_0005290</name>
</gene>
<protein>
    <submittedName>
        <fullName evidence="1">Uncharacterized protein</fullName>
    </submittedName>
</protein>
<dbReference type="KEGG" id="aup:AsAng_0005290"/>
<dbReference type="EMBL" id="AP026867">
    <property type="protein sequence ID" value="BDS09824.1"/>
    <property type="molecule type" value="Genomic_DNA"/>
</dbReference>
<dbReference type="Proteomes" id="UP001060919">
    <property type="component" value="Chromosome"/>
</dbReference>
<evidence type="ECO:0000313" key="2">
    <source>
        <dbReference type="Proteomes" id="UP001060919"/>
    </source>
</evidence>
<keyword evidence="2" id="KW-1185">Reference proteome</keyword>